<dbReference type="PROSITE" id="PS00805">
    <property type="entry name" value="CALRETICULIN_REPEAT"/>
    <property type="match status" value="1"/>
</dbReference>
<dbReference type="InterPro" id="IPR009033">
    <property type="entry name" value="Calreticulin/calnexin_P_dom_sf"/>
</dbReference>
<evidence type="ECO:0000256" key="22">
    <source>
        <dbReference type="ARBA" id="ARBA00023329"/>
    </source>
</evidence>
<dbReference type="InterPro" id="IPR018124">
    <property type="entry name" value="Calret/calnex_CS"/>
</dbReference>
<dbReference type="GO" id="GO:0005789">
    <property type="term" value="C:endoplasmic reticulum membrane"/>
    <property type="evidence" value="ECO:0007669"/>
    <property type="project" value="TreeGrafter"/>
</dbReference>
<dbReference type="GO" id="GO:0036503">
    <property type="term" value="P:ERAD pathway"/>
    <property type="evidence" value="ECO:0007669"/>
    <property type="project" value="TreeGrafter"/>
</dbReference>
<evidence type="ECO:0000256" key="5">
    <source>
        <dbReference type="ARBA" id="ARBA00004564"/>
    </source>
</evidence>
<evidence type="ECO:0000256" key="21">
    <source>
        <dbReference type="ARBA" id="ARBA00023186"/>
    </source>
</evidence>
<evidence type="ECO:0000256" key="4">
    <source>
        <dbReference type="ARBA" id="ARBA00004514"/>
    </source>
</evidence>
<keyword evidence="14" id="KW-0677">Repeat</keyword>
<dbReference type="SUPFAM" id="SSF49899">
    <property type="entry name" value="Concanavalin A-like lectins/glucanases"/>
    <property type="match status" value="1"/>
</dbReference>
<dbReference type="GO" id="GO:0005829">
    <property type="term" value="C:cytosol"/>
    <property type="evidence" value="ECO:0007669"/>
    <property type="project" value="UniProtKB-SubCell"/>
</dbReference>
<evidence type="ECO:0000256" key="3">
    <source>
        <dbReference type="ARBA" id="ARBA00004498"/>
    </source>
</evidence>
<keyword evidence="20" id="KW-1015">Disulfide bond</keyword>
<keyword evidence="22" id="KW-0968">Cytoplasmic vesicle</keyword>
<keyword evidence="9" id="KW-0964">Secreted</keyword>
<evidence type="ECO:0000256" key="8">
    <source>
        <dbReference type="ARBA" id="ARBA00022490"/>
    </source>
</evidence>
<evidence type="ECO:0000256" key="23">
    <source>
        <dbReference type="ARBA" id="ARBA00037865"/>
    </source>
</evidence>
<keyword evidence="16" id="KW-0862">Zinc</keyword>
<dbReference type="InterPro" id="IPR001580">
    <property type="entry name" value="Calret/calnex"/>
</dbReference>
<dbReference type="Gene3D" id="2.60.120.200">
    <property type="match status" value="1"/>
</dbReference>
<dbReference type="InterPro" id="IPR013320">
    <property type="entry name" value="ConA-like_dom_sf"/>
</dbReference>
<feature type="compositionally biased region" description="Acidic residues" evidence="25">
    <location>
        <begin position="131"/>
        <end position="140"/>
    </location>
</feature>
<keyword evidence="18" id="KW-0703">Sarcoplasmic reticulum</keyword>
<evidence type="ECO:0000256" key="7">
    <source>
        <dbReference type="ARBA" id="ARBA00015837"/>
    </source>
</evidence>
<dbReference type="GO" id="GO:0009986">
    <property type="term" value="C:cell surface"/>
    <property type="evidence" value="ECO:0007669"/>
    <property type="project" value="UniProtKB-SubCell"/>
</dbReference>
<dbReference type="AlphaFoldDB" id="A0A7J8BQ33"/>
<keyword evidence="27" id="KW-1185">Reference proteome</keyword>
<evidence type="ECO:0000256" key="17">
    <source>
        <dbReference type="ARBA" id="ARBA00022837"/>
    </source>
</evidence>
<evidence type="ECO:0000256" key="2">
    <source>
        <dbReference type="ARBA" id="ARBA00004319"/>
    </source>
</evidence>
<dbReference type="Pfam" id="PF00262">
    <property type="entry name" value="Calreticulin"/>
    <property type="match status" value="2"/>
</dbReference>
<keyword evidence="13" id="KW-0430">Lectin</keyword>
<keyword evidence="21 24" id="KW-0143">Chaperone</keyword>
<comment type="similarity">
    <text evidence="6 24">Belongs to the calreticulin family.</text>
</comment>
<keyword evidence="19" id="KW-0007">Acetylation</keyword>
<dbReference type="GO" id="GO:0006457">
    <property type="term" value="P:protein folding"/>
    <property type="evidence" value="ECO:0007669"/>
    <property type="project" value="InterPro"/>
</dbReference>
<dbReference type="EMBL" id="JACASE010000016">
    <property type="protein sequence ID" value="KAF6400541.1"/>
    <property type="molecule type" value="Genomic_DNA"/>
</dbReference>
<name>A0A7J8BQ33_ROUAE</name>
<accession>A0A7J8BQ33</accession>
<protein>
    <recommendedName>
        <fullName evidence="7">Calreticulin</fullName>
    </recommendedName>
</protein>
<evidence type="ECO:0000256" key="6">
    <source>
        <dbReference type="ARBA" id="ARBA00010983"/>
    </source>
</evidence>
<evidence type="ECO:0000313" key="27">
    <source>
        <dbReference type="Proteomes" id="UP000593571"/>
    </source>
</evidence>
<keyword evidence="11" id="KW-0479">Metal-binding</keyword>
<dbReference type="PANTHER" id="PTHR11073">
    <property type="entry name" value="CALRETICULIN AND CALNEXIN"/>
    <property type="match status" value="1"/>
</dbReference>
<comment type="caution">
    <text evidence="26">The sequence shown here is derived from an EMBL/GenBank/DDBJ whole genome shotgun (WGS) entry which is preliminary data.</text>
</comment>
<dbReference type="SUPFAM" id="SSF63887">
    <property type="entry name" value="P-domain of calnexin/calreticulin"/>
    <property type="match status" value="1"/>
</dbReference>
<dbReference type="Proteomes" id="UP000593571">
    <property type="component" value="Unassembled WGS sequence"/>
</dbReference>
<evidence type="ECO:0000256" key="11">
    <source>
        <dbReference type="ARBA" id="ARBA00022723"/>
    </source>
</evidence>
<evidence type="ECO:0000256" key="12">
    <source>
        <dbReference type="ARBA" id="ARBA00022729"/>
    </source>
</evidence>
<sequence>MHGDSEYNIMFGPDICGPGTKKVHVIFNYKGKNVLINKDIRCKDDEFTHLYTLIVRPDNTYEVKIDNSQVESGSLEDDWDFLPPKKIKDPDASKPEDWDERAKIDDPTDSKPEDWDKPEHIPDPDAKKPEDWDEEMDGEWEPPVIQNPEYKGEWKPRQIDNPDYKGTWIHPEVDNPEYSPDSNIYAYENFAVLGLDLWQVRHRGNRRILRGPQVLRVT</sequence>
<dbReference type="GO" id="GO:0030246">
    <property type="term" value="F:carbohydrate binding"/>
    <property type="evidence" value="ECO:0007669"/>
    <property type="project" value="UniProtKB-KW"/>
</dbReference>
<keyword evidence="10" id="KW-0272">Extracellular matrix</keyword>
<evidence type="ECO:0000256" key="10">
    <source>
        <dbReference type="ARBA" id="ARBA00022530"/>
    </source>
</evidence>
<dbReference type="GO" id="GO:0051082">
    <property type="term" value="F:unfolded protein binding"/>
    <property type="evidence" value="ECO:0007669"/>
    <property type="project" value="InterPro"/>
</dbReference>
<evidence type="ECO:0000256" key="13">
    <source>
        <dbReference type="ARBA" id="ARBA00022734"/>
    </source>
</evidence>
<evidence type="ECO:0000256" key="14">
    <source>
        <dbReference type="ARBA" id="ARBA00022737"/>
    </source>
</evidence>
<feature type="compositionally biased region" description="Basic and acidic residues" evidence="25">
    <location>
        <begin position="86"/>
        <end position="130"/>
    </location>
</feature>
<evidence type="ECO:0000313" key="26">
    <source>
        <dbReference type="EMBL" id="KAF6400541.1"/>
    </source>
</evidence>
<comment type="subcellular location">
    <subcellularLocation>
        <location evidence="1">Cell surface</location>
    </subcellularLocation>
    <subcellularLocation>
        <location evidence="4">Cytoplasm</location>
        <location evidence="4">Cytosol</location>
    </subcellularLocation>
    <subcellularLocation>
        <location evidence="23">Cytoplasmic vesicle</location>
        <location evidence="23">Secretory vesicle</location>
        <location evidence="23">Cortical granule</location>
    </subcellularLocation>
    <subcellularLocation>
        <location evidence="2">Endoplasmic reticulum lumen</location>
    </subcellularLocation>
    <subcellularLocation>
        <location evidence="5">Sarcoplasmic reticulum lumen</location>
    </subcellularLocation>
    <subcellularLocation>
        <location evidence="3">Secreted</location>
        <location evidence="3">Extracellular space</location>
        <location evidence="3">Extracellular matrix</location>
    </subcellularLocation>
</comment>
<dbReference type="PROSITE" id="PS00804">
    <property type="entry name" value="CALRETICULIN_2"/>
    <property type="match status" value="1"/>
</dbReference>
<keyword evidence="8" id="KW-0963">Cytoplasm</keyword>
<evidence type="ECO:0000256" key="20">
    <source>
        <dbReference type="ARBA" id="ARBA00023157"/>
    </source>
</evidence>
<dbReference type="PRINTS" id="PR00626">
    <property type="entry name" value="CALRETICULIN"/>
</dbReference>
<gene>
    <name evidence="26" type="ORF">HJG63_002037</name>
</gene>
<keyword evidence="12" id="KW-0732">Signal</keyword>
<evidence type="ECO:0000256" key="19">
    <source>
        <dbReference type="ARBA" id="ARBA00022990"/>
    </source>
</evidence>
<evidence type="ECO:0000256" key="16">
    <source>
        <dbReference type="ARBA" id="ARBA00022833"/>
    </source>
</evidence>
<evidence type="ECO:0000256" key="9">
    <source>
        <dbReference type="ARBA" id="ARBA00022525"/>
    </source>
</evidence>
<dbReference type="Gene3D" id="2.10.250.10">
    <property type="entry name" value="Calreticulin/calnexin, P domain"/>
    <property type="match status" value="1"/>
</dbReference>
<dbReference type="GO" id="GO:0005509">
    <property type="term" value="F:calcium ion binding"/>
    <property type="evidence" value="ECO:0007669"/>
    <property type="project" value="InterPro"/>
</dbReference>
<dbReference type="GO" id="GO:0033018">
    <property type="term" value="C:sarcoplasmic reticulum lumen"/>
    <property type="evidence" value="ECO:0007669"/>
    <property type="project" value="UniProtKB-SubCell"/>
</dbReference>
<evidence type="ECO:0000256" key="24">
    <source>
        <dbReference type="RuleBase" id="RU362126"/>
    </source>
</evidence>
<dbReference type="GO" id="GO:0060473">
    <property type="term" value="C:cortical granule"/>
    <property type="evidence" value="ECO:0007669"/>
    <property type="project" value="UniProtKB-SubCell"/>
</dbReference>
<evidence type="ECO:0000256" key="18">
    <source>
        <dbReference type="ARBA" id="ARBA00022951"/>
    </source>
</evidence>
<evidence type="ECO:0000256" key="25">
    <source>
        <dbReference type="SAM" id="MobiDB-lite"/>
    </source>
</evidence>
<organism evidence="26 27">
    <name type="scientific">Rousettus aegyptiacus</name>
    <name type="common">Egyptian fruit bat</name>
    <name type="synonym">Pteropus aegyptiacus</name>
    <dbReference type="NCBI Taxonomy" id="9407"/>
    <lineage>
        <taxon>Eukaryota</taxon>
        <taxon>Metazoa</taxon>
        <taxon>Chordata</taxon>
        <taxon>Craniata</taxon>
        <taxon>Vertebrata</taxon>
        <taxon>Euteleostomi</taxon>
        <taxon>Mammalia</taxon>
        <taxon>Eutheria</taxon>
        <taxon>Laurasiatheria</taxon>
        <taxon>Chiroptera</taxon>
        <taxon>Yinpterochiroptera</taxon>
        <taxon>Pteropodoidea</taxon>
        <taxon>Pteropodidae</taxon>
        <taxon>Rousettinae</taxon>
        <taxon>Rousettus</taxon>
    </lineage>
</organism>
<dbReference type="FunFam" id="2.10.250.10:FF:000002">
    <property type="entry name" value="Calreticulin"/>
    <property type="match status" value="1"/>
</dbReference>
<evidence type="ECO:0000256" key="15">
    <source>
        <dbReference type="ARBA" id="ARBA00022824"/>
    </source>
</evidence>
<proteinExistence type="inferred from homology"/>
<keyword evidence="15 24" id="KW-0256">Endoplasmic reticulum</keyword>
<dbReference type="PANTHER" id="PTHR11073:SF16">
    <property type="entry name" value="CALRETICULIN"/>
    <property type="match status" value="1"/>
</dbReference>
<keyword evidence="17" id="KW-0106">Calcium</keyword>
<feature type="region of interest" description="Disordered" evidence="25">
    <location>
        <begin position="72"/>
        <end position="156"/>
    </location>
</feature>
<evidence type="ECO:0000256" key="1">
    <source>
        <dbReference type="ARBA" id="ARBA00004241"/>
    </source>
</evidence>
<reference evidence="26 27" key="1">
    <citation type="journal article" date="2020" name="Nature">
        <title>Six reference-quality genomes reveal evolution of bat adaptations.</title>
        <authorList>
            <person name="Jebb D."/>
            <person name="Huang Z."/>
            <person name="Pippel M."/>
            <person name="Hughes G.M."/>
            <person name="Lavrichenko K."/>
            <person name="Devanna P."/>
            <person name="Winkler S."/>
            <person name="Jermiin L.S."/>
            <person name="Skirmuntt E.C."/>
            <person name="Katzourakis A."/>
            <person name="Burkitt-Gray L."/>
            <person name="Ray D.A."/>
            <person name="Sullivan K.A.M."/>
            <person name="Roscito J.G."/>
            <person name="Kirilenko B.M."/>
            <person name="Davalos L.M."/>
            <person name="Corthals A.P."/>
            <person name="Power M.L."/>
            <person name="Jones G."/>
            <person name="Ransome R.D."/>
            <person name="Dechmann D.K.N."/>
            <person name="Locatelli A.G."/>
            <person name="Puechmaille S.J."/>
            <person name="Fedrigo O."/>
            <person name="Jarvis E.D."/>
            <person name="Hiller M."/>
            <person name="Vernes S.C."/>
            <person name="Myers E.W."/>
            <person name="Teeling E.C."/>
        </authorList>
    </citation>
    <scope>NUCLEOTIDE SEQUENCE [LARGE SCALE GENOMIC DNA]</scope>
    <source>
        <strain evidence="26">MRouAeg1</strain>
        <tissue evidence="26">Muscle</tissue>
    </source>
</reference>